<dbReference type="RefSeq" id="XP_013324481.1">
    <property type="nucleotide sequence ID" value="XM_013469027.1"/>
</dbReference>
<proteinExistence type="predicted"/>
<evidence type="ECO:0000256" key="1">
    <source>
        <dbReference type="SAM" id="MobiDB-lite"/>
    </source>
</evidence>
<reference evidence="2 3" key="1">
    <citation type="submission" date="2015-04" db="EMBL/GenBank/DDBJ databases">
        <authorList>
            <person name="Heijne W.H."/>
            <person name="Fedorova N.D."/>
            <person name="Nierman W.C."/>
            <person name="Vollebregt A.W."/>
            <person name="Zhao Z."/>
            <person name="Wu L."/>
            <person name="Kumar M."/>
            <person name="Stam H."/>
            <person name="van den Berg M.A."/>
            <person name="Pel H.J."/>
        </authorList>
    </citation>
    <scope>NUCLEOTIDE SEQUENCE [LARGE SCALE GENOMIC DNA]</scope>
    <source>
        <strain evidence="2 3">CBS 393.64</strain>
    </source>
</reference>
<dbReference type="AlphaFoldDB" id="A0A0F4YI24"/>
<dbReference type="InterPro" id="IPR053204">
    <property type="entry name" value="Oxopyrrolidines_Biosynth-assoc"/>
</dbReference>
<dbReference type="STRING" id="1408163.A0A0F4YI24"/>
<name>A0A0F4YI24_RASE3</name>
<sequence length="291" mass="32805">MADPLNLSLEDDEPTPVQEKIFAILNDVLQPTSTNSLDDAARALDNLHPEKRPDEPGQEKESPDSFIYSFFQPFHTVARQIPHRHPAQDKLAELVKTLRDLPSRPVHIAEWGKFELWKSLPLFGETFSDAYDSDRSKPLDPAVKNQRNLNFQSYGARLMGNGTVPNDRYCIWALADALEGRYDSGKGRLRQILTDPTADPEVDIHVAIAAEWIAHAGHVIYRKGPTVGGDYHGPLVKGPGKTAFSPQRWKLWKDRLVEFSECDKLSEVTRKIARDAVLKMEEIEKDGTGEK</sequence>
<dbReference type="Proteomes" id="UP000053958">
    <property type="component" value="Unassembled WGS sequence"/>
</dbReference>
<feature type="region of interest" description="Disordered" evidence="1">
    <location>
        <begin position="36"/>
        <end position="62"/>
    </location>
</feature>
<dbReference type="Pfam" id="PF12311">
    <property type="entry name" value="DUF3632"/>
    <property type="match status" value="1"/>
</dbReference>
<organism evidence="2 3">
    <name type="scientific">Rasamsonia emersonii (strain ATCC 16479 / CBS 393.64 / IMI 116815)</name>
    <dbReference type="NCBI Taxonomy" id="1408163"/>
    <lineage>
        <taxon>Eukaryota</taxon>
        <taxon>Fungi</taxon>
        <taxon>Dikarya</taxon>
        <taxon>Ascomycota</taxon>
        <taxon>Pezizomycotina</taxon>
        <taxon>Eurotiomycetes</taxon>
        <taxon>Eurotiomycetidae</taxon>
        <taxon>Eurotiales</taxon>
        <taxon>Trichocomaceae</taxon>
        <taxon>Rasamsonia</taxon>
    </lineage>
</organism>
<dbReference type="OrthoDB" id="3350591at2759"/>
<feature type="compositionally biased region" description="Basic and acidic residues" evidence="1">
    <location>
        <begin position="39"/>
        <end position="62"/>
    </location>
</feature>
<evidence type="ECO:0000313" key="3">
    <source>
        <dbReference type="Proteomes" id="UP000053958"/>
    </source>
</evidence>
<evidence type="ECO:0000313" key="2">
    <source>
        <dbReference type="EMBL" id="KKA17869.1"/>
    </source>
</evidence>
<dbReference type="EMBL" id="LASV01000537">
    <property type="protein sequence ID" value="KKA17869.1"/>
    <property type="molecule type" value="Genomic_DNA"/>
</dbReference>
<dbReference type="InterPro" id="IPR022085">
    <property type="entry name" value="OpdG"/>
</dbReference>
<keyword evidence="3" id="KW-1185">Reference proteome</keyword>
<dbReference type="PANTHER" id="PTHR38797:SF4">
    <property type="entry name" value="NUCLEAR PORE COMPLEX PROTEIN NUP85"/>
    <property type="match status" value="1"/>
</dbReference>
<dbReference type="GeneID" id="25320454"/>
<protein>
    <submittedName>
        <fullName evidence="2">Uncharacterized protein</fullName>
    </submittedName>
</protein>
<dbReference type="PANTHER" id="PTHR38797">
    <property type="entry name" value="NUCLEAR PORE COMPLEX PROTEIN NUP85-RELATED"/>
    <property type="match status" value="1"/>
</dbReference>
<gene>
    <name evidence="2" type="ORF">T310_8194</name>
</gene>
<accession>A0A0F4YI24</accession>
<comment type="caution">
    <text evidence="2">The sequence shown here is derived from an EMBL/GenBank/DDBJ whole genome shotgun (WGS) entry which is preliminary data.</text>
</comment>